<sequence>MKTPELAAKIIEEGRIRDSWSGKIAKLNIPKLVEQLALNSYIEELSESQIVLHLRSAQKHLDKPSAHKATGRSSERTRWSYC</sequence>
<dbReference type="InterPro" id="IPR021029">
    <property type="entry name" value="DNA_pol_III_tau_dom-5"/>
</dbReference>
<proteinExistence type="predicted"/>
<evidence type="ECO:0000256" key="1">
    <source>
        <dbReference type="SAM" id="MobiDB-lite"/>
    </source>
</evidence>
<organism evidence="3 4">
    <name type="scientific">Providencia rettgeri</name>
    <dbReference type="NCBI Taxonomy" id="587"/>
    <lineage>
        <taxon>Bacteria</taxon>
        <taxon>Pseudomonadati</taxon>
        <taxon>Pseudomonadota</taxon>
        <taxon>Gammaproteobacteria</taxon>
        <taxon>Enterobacterales</taxon>
        <taxon>Morganellaceae</taxon>
        <taxon>Providencia</taxon>
    </lineage>
</organism>
<reference evidence="3" key="1">
    <citation type="submission" date="2021-03" db="EMBL/GenBank/DDBJ databases">
        <title>Molecular epidemiology and mechanisms of colistin and carbapenem resistance in Enterobacteriaceae from clinical isolates, the environment and porcine samples in Pretoria, South Africa.</title>
        <authorList>
            <person name="Bogoshi D."/>
            <person name="Mbelle N.M."/>
            <person name="Naidoo V."/>
            <person name="Osei Sekyere J."/>
        </authorList>
    </citation>
    <scope>NUCLEOTIDE SEQUENCE</scope>
    <source>
        <strain evidence="3">C052</strain>
    </source>
</reference>
<dbReference type="InterPro" id="IPR038249">
    <property type="entry name" value="PolIII_tau_V_sf"/>
</dbReference>
<dbReference type="AlphaFoldDB" id="A0A939SRJ9"/>
<feature type="domain" description="DNA polymerase III tau subunit" evidence="2">
    <location>
        <begin position="2"/>
        <end position="69"/>
    </location>
</feature>
<dbReference type="Proteomes" id="UP000664477">
    <property type="component" value="Unassembled WGS sequence"/>
</dbReference>
<name>A0A939SRJ9_PRORE</name>
<feature type="compositionally biased region" description="Basic and acidic residues" evidence="1">
    <location>
        <begin position="73"/>
        <end position="82"/>
    </location>
</feature>
<evidence type="ECO:0000259" key="2">
    <source>
        <dbReference type="Pfam" id="PF12170"/>
    </source>
</evidence>
<dbReference type="Gene3D" id="3.30.300.150">
    <property type="entry name" value="DNA polymerase III, tau subunit, domain V"/>
    <property type="match status" value="1"/>
</dbReference>
<accession>A0A939SRJ9</accession>
<dbReference type="Pfam" id="PF12170">
    <property type="entry name" value="DNA_pol3_tau_5"/>
    <property type="match status" value="1"/>
</dbReference>
<dbReference type="EMBL" id="JAGETQ010000107">
    <property type="protein sequence ID" value="MBO1916438.1"/>
    <property type="molecule type" value="Genomic_DNA"/>
</dbReference>
<comment type="caution">
    <text evidence="3">The sequence shown here is derived from an EMBL/GenBank/DDBJ whole genome shotgun (WGS) entry which is preliminary data.</text>
</comment>
<protein>
    <recommendedName>
        <fullName evidence="2">DNA polymerase III tau subunit domain-containing protein</fullName>
    </recommendedName>
</protein>
<dbReference type="GO" id="GO:0003887">
    <property type="term" value="F:DNA-directed DNA polymerase activity"/>
    <property type="evidence" value="ECO:0007669"/>
    <property type="project" value="InterPro"/>
</dbReference>
<feature type="region of interest" description="Disordered" evidence="1">
    <location>
        <begin position="61"/>
        <end position="82"/>
    </location>
</feature>
<evidence type="ECO:0000313" key="3">
    <source>
        <dbReference type="EMBL" id="MBO1916438.1"/>
    </source>
</evidence>
<gene>
    <name evidence="3" type="ORF">J4727_15450</name>
</gene>
<evidence type="ECO:0000313" key="4">
    <source>
        <dbReference type="Proteomes" id="UP000664477"/>
    </source>
</evidence>